<dbReference type="Proteomes" id="UP000571017">
    <property type="component" value="Unassembled WGS sequence"/>
</dbReference>
<gene>
    <name evidence="1" type="ORF">H0266_15125</name>
</gene>
<comment type="caution">
    <text evidence="1">The sequence shown here is derived from an EMBL/GenBank/DDBJ whole genome shotgun (WGS) entry which is preliminary data.</text>
</comment>
<dbReference type="AlphaFoldDB" id="A0A838CWB8"/>
<organism evidence="1 2">
    <name type="scientific">Halobacillus locisalis</name>
    <dbReference type="NCBI Taxonomy" id="220753"/>
    <lineage>
        <taxon>Bacteria</taxon>
        <taxon>Bacillati</taxon>
        <taxon>Bacillota</taxon>
        <taxon>Bacilli</taxon>
        <taxon>Bacillales</taxon>
        <taxon>Bacillaceae</taxon>
        <taxon>Halobacillus</taxon>
    </lineage>
</organism>
<sequence>MNPYRKMEISKIFELYSFLIEKIHTEELSTIMFQETNLLEKAALDKGFKIFNSKKNRSLSLVFYYKHHSISRQYWYLSHYS</sequence>
<evidence type="ECO:0000313" key="1">
    <source>
        <dbReference type="EMBL" id="MBA2176228.1"/>
    </source>
</evidence>
<name>A0A838CWB8_9BACI</name>
<accession>A0A838CWB8</accession>
<evidence type="ECO:0000313" key="2">
    <source>
        <dbReference type="Proteomes" id="UP000571017"/>
    </source>
</evidence>
<dbReference type="RefSeq" id="WP_181473260.1">
    <property type="nucleotide sequence ID" value="NZ_JACEFG010000003.1"/>
</dbReference>
<keyword evidence="2" id="KW-1185">Reference proteome</keyword>
<reference evidence="1 2" key="1">
    <citation type="journal article" date="2004" name="Extremophiles">
        <title>Halobacillus locisalis sp. nov., a halophilic bacterium isolated from a marine solar saltern of the Yellow Sea in Korea.</title>
        <authorList>
            <person name="Yoon J.H."/>
            <person name="Kang K.H."/>
            <person name="Oh T.K."/>
            <person name="Park Y.H."/>
        </authorList>
    </citation>
    <scope>NUCLEOTIDE SEQUENCE [LARGE SCALE GENOMIC DNA]</scope>
    <source>
        <strain evidence="1 2">KCTC 3788</strain>
    </source>
</reference>
<dbReference type="EMBL" id="JACEFG010000003">
    <property type="protein sequence ID" value="MBA2176228.1"/>
    <property type="molecule type" value="Genomic_DNA"/>
</dbReference>
<protein>
    <submittedName>
        <fullName evidence="1">Uncharacterized protein</fullName>
    </submittedName>
</protein>
<proteinExistence type="predicted"/>